<comment type="subunit">
    <text evidence="4">Homohexamer; trimer of dimers.</text>
</comment>
<dbReference type="Pfam" id="PF13530">
    <property type="entry name" value="SCP2_2"/>
    <property type="match status" value="1"/>
</dbReference>
<evidence type="ECO:0000256" key="4">
    <source>
        <dbReference type="HAMAP-Rule" id="MF_01812"/>
    </source>
</evidence>
<keyword evidence="3 4" id="KW-0012">Acyltransferase</keyword>
<evidence type="ECO:0000256" key="1">
    <source>
        <dbReference type="ARBA" id="ARBA00009213"/>
    </source>
</evidence>
<feature type="binding site" evidence="4">
    <location>
        <begin position="146"/>
        <end position="147"/>
    </location>
    <ligand>
        <name>acetyl-CoA</name>
        <dbReference type="ChEBI" id="CHEBI:57288"/>
    </ligand>
</feature>
<dbReference type="SUPFAM" id="SSF55729">
    <property type="entry name" value="Acyl-CoA N-acyltransferases (Nat)"/>
    <property type="match status" value="1"/>
</dbReference>
<dbReference type="Gene3D" id="3.40.630.30">
    <property type="match status" value="2"/>
</dbReference>
<gene>
    <name evidence="7" type="ordered locus">FraEuI1c_4820</name>
</gene>
<dbReference type="RefSeq" id="WP_013425928.1">
    <property type="nucleotide sequence ID" value="NC_014666.1"/>
</dbReference>
<feature type="active site" description="Proton donor" evidence="4">
    <location>
        <position position="151"/>
    </location>
</feature>
<dbReference type="CDD" id="cd04301">
    <property type="entry name" value="NAT_SF"/>
    <property type="match status" value="1"/>
</dbReference>
<evidence type="ECO:0000259" key="6">
    <source>
        <dbReference type="PROSITE" id="PS51186"/>
    </source>
</evidence>
<dbReference type="HOGENOM" id="CLU_050659_0_0_11"/>
<feature type="active site" description="Proton acceptor; via carboxylate" evidence="4">
    <location>
        <position position="432"/>
    </location>
</feature>
<feature type="binding site" evidence="4">
    <location>
        <begin position="118"/>
        <end position="123"/>
    </location>
    <ligand>
        <name>acetyl-CoA</name>
        <dbReference type="ChEBI" id="CHEBI:57288"/>
    </ligand>
</feature>
<dbReference type="GO" id="GO:0030649">
    <property type="term" value="P:aminoglycoside antibiotic catabolic process"/>
    <property type="evidence" value="ECO:0007669"/>
    <property type="project" value="TreeGrafter"/>
</dbReference>
<keyword evidence="2 4" id="KW-0808">Transferase</keyword>
<dbReference type="InterPro" id="IPR036527">
    <property type="entry name" value="SCP2_sterol-bd_dom_sf"/>
</dbReference>
<dbReference type="InterPro" id="IPR025559">
    <property type="entry name" value="Eis_dom"/>
</dbReference>
<dbReference type="Pfam" id="PF17668">
    <property type="entry name" value="Acetyltransf_17"/>
    <property type="match status" value="1"/>
</dbReference>
<dbReference type="InterPro" id="IPR051554">
    <property type="entry name" value="Acetyltransferase_Eis"/>
</dbReference>
<dbReference type="NCBIfam" id="NF002367">
    <property type="entry name" value="PRK01346.1-4"/>
    <property type="match status" value="1"/>
</dbReference>
<evidence type="ECO:0000313" key="8">
    <source>
        <dbReference type="Proteomes" id="UP000002484"/>
    </source>
</evidence>
<name>E3J0P1_PSEI1</name>
<dbReference type="InParanoid" id="E3J0P1"/>
<dbReference type="STRING" id="298654.FraEuI1c_4820"/>
<sequence length="432" mass="46125">MDEPAPTASPAHESRSGLARSREAGAVEIRTLAPEERHAARRVFRAAMLFLGPLPTAESAERAGGDAFAELDRRFGAFADGELVGCVDSFASWLTVPGGRRVPHAAVTGVGVLATHTRRGLLTGLMRAQLEDAAGRGDVVATLRASEATIYERFGYGVATQVGRLEVTRSRVRWRPSAPAGGPVRLVDPLDGWDLFARIHEEAAHQPGAIGRSRGWWNRRLRWAREATTAQLAVVHGEPGAEDGFALYEPVRTPDWHVDGHRVVQVTDFVAGTPAARAGLLRHLTGLDFVDRIEFLEMSLDDPLPAALTDARAVRLTSAEDETWLRLLDVPVALAARTYSGPGRVTVEVDDPLLPANSGVYEISAAGAARVSTSAPADLRTGIAELGAVYLGGTRWWQLASAGRVESRDPAAVATADTLFATAALPYAATGF</sequence>
<dbReference type="HAMAP" id="MF_01812">
    <property type="entry name" value="Eis"/>
    <property type="match status" value="1"/>
</dbReference>
<dbReference type="Gene3D" id="3.30.1050.10">
    <property type="entry name" value="SCP2 sterol-binding domain"/>
    <property type="match status" value="1"/>
</dbReference>
<dbReference type="eggNOG" id="COG4552">
    <property type="taxonomic scope" value="Bacteria"/>
</dbReference>
<dbReference type="AlphaFoldDB" id="E3J0P1"/>
<dbReference type="InterPro" id="IPR000182">
    <property type="entry name" value="GNAT_dom"/>
</dbReference>
<dbReference type="Pfam" id="PF13527">
    <property type="entry name" value="Acetyltransf_9"/>
    <property type="match status" value="1"/>
</dbReference>
<dbReference type="SUPFAM" id="SSF55718">
    <property type="entry name" value="SCP-like"/>
    <property type="match status" value="1"/>
</dbReference>
<organism evidence="7 8">
    <name type="scientific">Pseudofrankia inefficax (strain DSM 45817 / CECT 9037 / DDB 130130 / EuI1c)</name>
    <name type="common">Frankia inefficax</name>
    <dbReference type="NCBI Taxonomy" id="298654"/>
    <lineage>
        <taxon>Bacteria</taxon>
        <taxon>Bacillati</taxon>
        <taxon>Actinomycetota</taxon>
        <taxon>Actinomycetes</taxon>
        <taxon>Frankiales</taxon>
        <taxon>Frankiaceae</taxon>
        <taxon>Pseudofrankia</taxon>
    </lineage>
</organism>
<feature type="domain" description="N-acetyltransferase" evidence="6">
    <location>
        <begin position="27"/>
        <end position="179"/>
    </location>
</feature>
<dbReference type="EMBL" id="CP002299">
    <property type="protein sequence ID" value="ADP82810.1"/>
    <property type="molecule type" value="Genomic_DNA"/>
</dbReference>
<dbReference type="InterPro" id="IPR016181">
    <property type="entry name" value="Acyl_CoA_acyltransferase"/>
</dbReference>
<dbReference type="GO" id="GO:0034069">
    <property type="term" value="F:aminoglycoside N-acetyltransferase activity"/>
    <property type="evidence" value="ECO:0007669"/>
    <property type="project" value="TreeGrafter"/>
</dbReference>
<dbReference type="InterPro" id="IPR022902">
    <property type="entry name" value="NAcTrfase_Eis"/>
</dbReference>
<keyword evidence="8" id="KW-1185">Reference proteome</keyword>
<feature type="region of interest" description="Disordered" evidence="5">
    <location>
        <begin position="1"/>
        <end position="22"/>
    </location>
</feature>
<dbReference type="PROSITE" id="PS51186">
    <property type="entry name" value="GNAT"/>
    <property type="match status" value="1"/>
</dbReference>
<dbReference type="PANTHER" id="PTHR37817:SF1">
    <property type="entry name" value="N-ACETYLTRANSFERASE EIS"/>
    <property type="match status" value="1"/>
</dbReference>
<accession>E3J0P1</accession>
<dbReference type="Proteomes" id="UP000002484">
    <property type="component" value="Chromosome"/>
</dbReference>
<dbReference type="PANTHER" id="PTHR37817">
    <property type="entry name" value="N-ACETYLTRANSFERASE EIS"/>
    <property type="match status" value="1"/>
</dbReference>
<comment type="similarity">
    <text evidence="1 4">Belongs to the acetyltransferase Eis family.</text>
</comment>
<feature type="compositionally biased region" description="Basic and acidic residues" evidence="5">
    <location>
        <begin position="12"/>
        <end position="22"/>
    </location>
</feature>
<dbReference type="InterPro" id="IPR041380">
    <property type="entry name" value="Acetyltransf_17"/>
</dbReference>
<evidence type="ECO:0000256" key="3">
    <source>
        <dbReference type="ARBA" id="ARBA00023315"/>
    </source>
</evidence>
<reference evidence="7 8" key="1">
    <citation type="submission" date="2010-10" db="EMBL/GenBank/DDBJ databases">
        <title>Complete sequence of Frankia sp. EuI1c.</title>
        <authorList>
            <consortium name="US DOE Joint Genome Institute"/>
            <person name="Lucas S."/>
            <person name="Copeland A."/>
            <person name="Lapidus A."/>
            <person name="Cheng J.-F."/>
            <person name="Bruce D."/>
            <person name="Goodwin L."/>
            <person name="Pitluck S."/>
            <person name="Chertkov O."/>
            <person name="Detter J.C."/>
            <person name="Han C."/>
            <person name="Tapia R."/>
            <person name="Land M."/>
            <person name="Hauser L."/>
            <person name="Jeffries C."/>
            <person name="Kyrpides N."/>
            <person name="Ivanova N."/>
            <person name="Mikhailova N."/>
            <person name="Beauchemin N."/>
            <person name="Sen A."/>
            <person name="Sur S.A."/>
            <person name="Gtari M."/>
            <person name="Wall L."/>
            <person name="Tisa L."/>
            <person name="Woyke T."/>
        </authorList>
    </citation>
    <scope>NUCLEOTIDE SEQUENCE [LARGE SCALE GENOMIC DNA]</scope>
    <source>
        <strain evidence="8">DSM 45817 / CECT 9037 / EuI1c</strain>
    </source>
</reference>
<evidence type="ECO:0000313" key="7">
    <source>
        <dbReference type="EMBL" id="ADP82810.1"/>
    </source>
</evidence>
<evidence type="ECO:0000256" key="5">
    <source>
        <dbReference type="SAM" id="MobiDB-lite"/>
    </source>
</evidence>
<evidence type="ECO:0000256" key="2">
    <source>
        <dbReference type="ARBA" id="ARBA00022679"/>
    </source>
</evidence>
<proteinExistence type="inferred from homology"/>
<dbReference type="KEGG" id="fri:FraEuI1c_4820"/>
<protein>
    <submittedName>
        <fullName evidence="7">GCN5-related N-acetyltransferase</fullName>
    </submittedName>
</protein>
<feature type="binding site" evidence="4">
    <location>
        <begin position="110"/>
        <end position="112"/>
    </location>
    <ligand>
        <name>acetyl-CoA</name>
        <dbReference type="ChEBI" id="CHEBI:57288"/>
    </ligand>
</feature>